<evidence type="ECO:0000256" key="1">
    <source>
        <dbReference type="SAM" id="MobiDB-lite"/>
    </source>
</evidence>
<organism evidence="7">
    <name type="scientific">Hymenolepis diminuta</name>
    <name type="common">Rat tapeworm</name>
    <dbReference type="NCBI Taxonomy" id="6216"/>
    <lineage>
        <taxon>Eukaryota</taxon>
        <taxon>Metazoa</taxon>
        <taxon>Spiralia</taxon>
        <taxon>Lophotrochozoa</taxon>
        <taxon>Platyhelminthes</taxon>
        <taxon>Cestoda</taxon>
        <taxon>Eucestoda</taxon>
        <taxon>Cyclophyllidea</taxon>
        <taxon>Hymenolepididae</taxon>
        <taxon>Hymenolepis</taxon>
    </lineage>
</organism>
<reference evidence="7" key="1">
    <citation type="submission" date="2017-02" db="UniProtKB">
        <authorList>
            <consortium name="WormBaseParasite"/>
        </authorList>
    </citation>
    <scope>IDENTIFICATION</scope>
</reference>
<proteinExistence type="predicted"/>
<feature type="region of interest" description="Disordered" evidence="1">
    <location>
        <begin position="194"/>
        <end position="225"/>
    </location>
</feature>
<evidence type="ECO:0000313" key="5">
    <source>
        <dbReference type="Proteomes" id="UP000274504"/>
    </source>
</evidence>
<accession>A0A0R3SWH6</accession>
<sequence>MTTTADSENALAKKMPVQQRQSPPLSPIKVKSIVKLPTSLSESKTLPPIVEDSPSEIRSSSRFDLLQTSTSLSTLTSLSGPTNNNVRNITAVHPSANLEFLRNVHKRTKRKKKLRKLCRILHCIIVYGLPIGGLIFGIAGILLGHFLHIEPVFVGSCLLLIAAVGVVLQSCFWKRSLPNKFRAKEIPFNMPQEDSLISKSNEHSEQENDYEKDSTASHNVQSAKPAGMNSAQVCRLSMALNRATAELSAARQISSAGGTGSGVLNLARRLTMAPMQFGDFGELREFDSGNGWIAGRFPHGVRRGLAWNDTGASRFYASNYD</sequence>
<dbReference type="AlphaFoldDB" id="A0A0R3SWH6"/>
<evidence type="ECO:0000256" key="2">
    <source>
        <dbReference type="SAM" id="Phobius"/>
    </source>
</evidence>
<name>A0A0R3SWH6_HYMDI</name>
<evidence type="ECO:0000313" key="7">
    <source>
        <dbReference type="WBParaSite" id="HDID_0001003801-mRNA-1"/>
    </source>
</evidence>
<dbReference type="EMBL" id="CABIJS010000399">
    <property type="protein sequence ID" value="VUZ50835.1"/>
    <property type="molecule type" value="Genomic_DNA"/>
</dbReference>
<reference evidence="4 6" key="3">
    <citation type="submission" date="2019-07" db="EMBL/GenBank/DDBJ databases">
        <authorList>
            <person name="Jastrzebski P J."/>
            <person name="Paukszto L."/>
            <person name="Jastrzebski P J."/>
        </authorList>
    </citation>
    <scope>NUCLEOTIDE SEQUENCE [LARGE SCALE GENOMIC DNA]</scope>
    <source>
        <strain evidence="4 6">WMS-il1</strain>
    </source>
</reference>
<keyword evidence="2" id="KW-0812">Transmembrane</keyword>
<feature type="transmembrane region" description="Helical" evidence="2">
    <location>
        <begin position="152"/>
        <end position="173"/>
    </location>
</feature>
<evidence type="ECO:0000313" key="6">
    <source>
        <dbReference type="Proteomes" id="UP000321570"/>
    </source>
</evidence>
<dbReference type="Proteomes" id="UP000274504">
    <property type="component" value="Unassembled WGS sequence"/>
</dbReference>
<feature type="region of interest" description="Disordered" evidence="1">
    <location>
        <begin position="1"/>
        <end position="28"/>
    </location>
</feature>
<evidence type="ECO:0000313" key="3">
    <source>
        <dbReference type="EMBL" id="VDL62567.1"/>
    </source>
</evidence>
<feature type="transmembrane region" description="Helical" evidence="2">
    <location>
        <begin position="120"/>
        <end position="146"/>
    </location>
</feature>
<keyword evidence="2" id="KW-1133">Transmembrane helix</keyword>
<dbReference type="OrthoDB" id="6274601at2759"/>
<keyword evidence="6" id="KW-1185">Reference proteome</keyword>
<feature type="compositionally biased region" description="Basic and acidic residues" evidence="1">
    <location>
        <begin position="200"/>
        <end position="215"/>
    </location>
</feature>
<evidence type="ECO:0000313" key="4">
    <source>
        <dbReference type="EMBL" id="VUZ50835.1"/>
    </source>
</evidence>
<protein>
    <submittedName>
        <fullName evidence="7">Transmembrane protein</fullName>
    </submittedName>
</protein>
<reference evidence="3 5" key="2">
    <citation type="submission" date="2018-11" db="EMBL/GenBank/DDBJ databases">
        <authorList>
            <consortium name="Pathogen Informatics"/>
        </authorList>
    </citation>
    <scope>NUCLEOTIDE SEQUENCE [LARGE SCALE GENOMIC DNA]</scope>
</reference>
<dbReference type="EMBL" id="UYSG01011496">
    <property type="protein sequence ID" value="VDL62567.1"/>
    <property type="molecule type" value="Genomic_DNA"/>
</dbReference>
<keyword evidence="2" id="KW-0472">Membrane</keyword>
<gene>
    <name evidence="3" type="ORF">HDID_LOCUS10036</name>
    <name evidence="4" type="ORF">WMSIL1_LOCUS9676</name>
</gene>
<dbReference type="WBParaSite" id="HDID_0001003801-mRNA-1">
    <property type="protein sequence ID" value="HDID_0001003801-mRNA-1"/>
    <property type="gene ID" value="HDID_0001003801"/>
</dbReference>
<dbReference type="Proteomes" id="UP000321570">
    <property type="component" value="Unassembled WGS sequence"/>
</dbReference>